<proteinExistence type="predicted"/>
<protein>
    <submittedName>
        <fullName evidence="1">Uncharacterized protein</fullName>
    </submittedName>
</protein>
<name>A0A8D8XL71_9HEMI</name>
<sequence>MERRCKPAQWLLTNDDDILRLCWGQRPCYGHYPKEKTMREFEKYIKVESYVGMLPRLREETFTLYLVNRKLYLGVITTTSTRNPEFTAKSALKKAKVPTFNELFKHSNQFYPLTFCD</sequence>
<organism evidence="1">
    <name type="scientific">Cacopsylla melanoneura</name>
    <dbReference type="NCBI Taxonomy" id="428564"/>
    <lineage>
        <taxon>Eukaryota</taxon>
        <taxon>Metazoa</taxon>
        <taxon>Ecdysozoa</taxon>
        <taxon>Arthropoda</taxon>
        <taxon>Hexapoda</taxon>
        <taxon>Insecta</taxon>
        <taxon>Pterygota</taxon>
        <taxon>Neoptera</taxon>
        <taxon>Paraneoptera</taxon>
        <taxon>Hemiptera</taxon>
        <taxon>Sternorrhyncha</taxon>
        <taxon>Psylloidea</taxon>
        <taxon>Psyllidae</taxon>
        <taxon>Psyllinae</taxon>
        <taxon>Cacopsylla</taxon>
    </lineage>
</organism>
<reference evidence="1" key="1">
    <citation type="submission" date="2021-05" db="EMBL/GenBank/DDBJ databases">
        <authorList>
            <person name="Alioto T."/>
            <person name="Alioto T."/>
            <person name="Gomez Garrido J."/>
        </authorList>
    </citation>
    <scope>NUCLEOTIDE SEQUENCE</scope>
</reference>
<dbReference type="EMBL" id="HBUF01339746">
    <property type="protein sequence ID" value="CAG6701188.1"/>
    <property type="molecule type" value="Transcribed_RNA"/>
</dbReference>
<accession>A0A8D8XL71</accession>
<dbReference type="AlphaFoldDB" id="A0A8D8XL71"/>
<evidence type="ECO:0000313" key="1">
    <source>
        <dbReference type="EMBL" id="CAG6701188.1"/>
    </source>
</evidence>
<dbReference type="EMBL" id="HBUF01339745">
    <property type="protein sequence ID" value="CAG6701187.1"/>
    <property type="molecule type" value="Transcribed_RNA"/>
</dbReference>